<dbReference type="Proteomes" id="UP000254664">
    <property type="component" value="Unassembled WGS sequence"/>
</dbReference>
<accession>A0A381J841</accession>
<reference evidence="2 3" key="1">
    <citation type="submission" date="2018-06" db="EMBL/GenBank/DDBJ databases">
        <authorList>
            <consortium name="Pathogen Informatics"/>
            <person name="Doyle S."/>
        </authorList>
    </citation>
    <scope>NUCLEOTIDE SEQUENCE [LARGE SCALE GENOMIC DNA]</scope>
    <source>
        <strain evidence="2 3">NCTC9836</strain>
    </source>
</reference>
<feature type="transmembrane region" description="Helical" evidence="1">
    <location>
        <begin position="6"/>
        <end position="27"/>
    </location>
</feature>
<dbReference type="RefSeq" id="WP_115640878.1">
    <property type="nucleotide sequence ID" value="NZ_UFWZ01000001.1"/>
</dbReference>
<evidence type="ECO:0000256" key="1">
    <source>
        <dbReference type="SAM" id="Phobius"/>
    </source>
</evidence>
<evidence type="ECO:0000313" key="3">
    <source>
        <dbReference type="Proteomes" id="UP000254664"/>
    </source>
</evidence>
<sequence length="122" mass="14063">MPYVLLILLAAVVGVILYNLLNVYLLRKININKWIVLGVSILVFFLPIVFSRFEFSPNIMSIVQSMLFVILLLWFFDLNSKGPIKKEKQINIKTKAKPNKLKTMPKDSIIINDTNKKGKNKK</sequence>
<gene>
    <name evidence="2" type="ORF">NCTC9836_01169</name>
</gene>
<name>A0A381J841_9CLOT</name>
<organism evidence="2 3">
    <name type="scientific">Clostridium putrefaciens</name>
    <dbReference type="NCBI Taxonomy" id="99675"/>
    <lineage>
        <taxon>Bacteria</taxon>
        <taxon>Bacillati</taxon>
        <taxon>Bacillota</taxon>
        <taxon>Clostridia</taxon>
        <taxon>Eubacteriales</taxon>
        <taxon>Clostridiaceae</taxon>
        <taxon>Clostridium</taxon>
    </lineage>
</organism>
<feature type="transmembrane region" description="Helical" evidence="1">
    <location>
        <begin position="34"/>
        <end position="53"/>
    </location>
</feature>
<dbReference type="OrthoDB" id="1923861at2"/>
<dbReference type="EMBL" id="UFWZ01000001">
    <property type="protein sequence ID" value="SUY46858.1"/>
    <property type="molecule type" value="Genomic_DNA"/>
</dbReference>
<evidence type="ECO:0000313" key="2">
    <source>
        <dbReference type="EMBL" id="SUY46858.1"/>
    </source>
</evidence>
<proteinExistence type="predicted"/>
<keyword evidence="1" id="KW-0812">Transmembrane</keyword>
<keyword evidence="3" id="KW-1185">Reference proteome</keyword>
<feature type="transmembrane region" description="Helical" evidence="1">
    <location>
        <begin position="59"/>
        <end position="76"/>
    </location>
</feature>
<keyword evidence="1" id="KW-0472">Membrane</keyword>
<protein>
    <submittedName>
        <fullName evidence="2">Uncharacterized protein</fullName>
    </submittedName>
</protein>
<dbReference type="AlphaFoldDB" id="A0A381J841"/>
<keyword evidence="1" id="KW-1133">Transmembrane helix</keyword>